<evidence type="ECO:0000313" key="3">
    <source>
        <dbReference type="WBParaSite" id="Csp11.Scaffold600.g5393.t2"/>
    </source>
</evidence>
<proteinExistence type="predicted"/>
<protein>
    <submittedName>
        <fullName evidence="3">PPM-type phosphatase domain-containing protein</fullName>
    </submittedName>
</protein>
<reference evidence="3" key="1">
    <citation type="submission" date="2016-11" db="UniProtKB">
        <authorList>
            <consortium name="WormBaseParasite"/>
        </authorList>
    </citation>
    <scope>IDENTIFICATION</scope>
</reference>
<dbReference type="AlphaFoldDB" id="A0A1I7TFD8"/>
<feature type="region of interest" description="Disordered" evidence="1">
    <location>
        <begin position="106"/>
        <end position="125"/>
    </location>
</feature>
<dbReference type="Proteomes" id="UP000095282">
    <property type="component" value="Unplaced"/>
</dbReference>
<sequence length="125" mass="14123">MKDIESGKHKKFENELISKALLEEFVSSKQTNQSKFLRKQASGLDPSTFKSAPVTGWDALPLLHRILTINGEEHTITGGDDTRLFSLSSQNSKTVVAVGEGNVVERESQEKKKNKINERSIYRRY</sequence>
<organism evidence="2 3">
    <name type="scientific">Caenorhabditis tropicalis</name>
    <dbReference type="NCBI Taxonomy" id="1561998"/>
    <lineage>
        <taxon>Eukaryota</taxon>
        <taxon>Metazoa</taxon>
        <taxon>Ecdysozoa</taxon>
        <taxon>Nematoda</taxon>
        <taxon>Chromadorea</taxon>
        <taxon>Rhabditida</taxon>
        <taxon>Rhabditina</taxon>
        <taxon>Rhabditomorpha</taxon>
        <taxon>Rhabditoidea</taxon>
        <taxon>Rhabditidae</taxon>
        <taxon>Peloderinae</taxon>
        <taxon>Caenorhabditis</taxon>
    </lineage>
</organism>
<name>A0A1I7TFD8_9PELO</name>
<keyword evidence="2" id="KW-1185">Reference proteome</keyword>
<evidence type="ECO:0000256" key="1">
    <source>
        <dbReference type="SAM" id="MobiDB-lite"/>
    </source>
</evidence>
<evidence type="ECO:0000313" key="2">
    <source>
        <dbReference type="Proteomes" id="UP000095282"/>
    </source>
</evidence>
<dbReference type="WBParaSite" id="Csp11.Scaffold600.g5393.t2">
    <property type="protein sequence ID" value="Csp11.Scaffold600.g5393.t2"/>
    <property type="gene ID" value="Csp11.Scaffold600.g5393"/>
</dbReference>
<accession>A0A1I7TFD8</accession>